<name>A0AAV4ZN39_9HYPH</name>
<sequence length="369" mass="42132">MELEVIMPSVPSIRTTRAGQTYDRTFPKAIEAVTAKPKGDLNVADHKLFDYLLWLAHDALTSRPVHSVAVRDVLHYLGSGVRLADLEESLRRLGNVNVEIAYKNEGEEHTVFVHFLSADLCRAENGELRYAFDPILLTFLNQPSVYAAINMMHVRSFRRIGAKRLYEHALLYVKRFHPVWQVSLDDLRRVCDVPDGYPRFDNFRKKVLEPAVAEVNLIAGFVLEFKEVTAGDSRKVTHIRFEPRLKTKDELTQIRQGAALTGPRRTRDRRTQDIFDGQSDDQRSGRFVLYAETRDLAALLLGKYGVERDAIDFDHYQNLWEASLGAGASAVRDPHNEFLLWLDVHMKAQHNPALGRVDGSVVARFIKKR</sequence>
<evidence type="ECO:0000313" key="4">
    <source>
        <dbReference type="Proteomes" id="UP001055247"/>
    </source>
</evidence>
<reference evidence="3" key="1">
    <citation type="journal article" date="2016" name="Front. Microbiol.">
        <title>Genome Sequence of the Piezophilic, Mesophilic Sulfate-Reducing Bacterium Desulfovibrio indicus J2T.</title>
        <authorList>
            <person name="Cao J."/>
            <person name="Maignien L."/>
            <person name="Shao Z."/>
            <person name="Alain K."/>
            <person name="Jebbar M."/>
        </authorList>
    </citation>
    <scope>NUCLEOTIDE SEQUENCE</scope>
    <source>
        <strain evidence="3">DSM 16372</strain>
    </source>
</reference>
<dbReference type="AlphaFoldDB" id="A0AAV4ZN39"/>
<dbReference type="Pfam" id="PF21205">
    <property type="entry name" value="Rep3_C"/>
    <property type="match status" value="1"/>
</dbReference>
<evidence type="ECO:0000313" key="3">
    <source>
        <dbReference type="EMBL" id="GJD89440.1"/>
    </source>
</evidence>
<dbReference type="SUPFAM" id="SSF46785">
    <property type="entry name" value="Winged helix' DNA-binding domain"/>
    <property type="match status" value="1"/>
</dbReference>
<keyword evidence="4" id="KW-1185">Reference proteome</keyword>
<evidence type="ECO:0000256" key="1">
    <source>
        <dbReference type="ARBA" id="ARBA00038283"/>
    </source>
</evidence>
<dbReference type="Proteomes" id="UP001055247">
    <property type="component" value="Unassembled WGS sequence"/>
</dbReference>
<feature type="domain" description="Initiator Rep protein WH1" evidence="2">
    <location>
        <begin position="38"/>
        <end position="168"/>
    </location>
</feature>
<dbReference type="InterPro" id="IPR036390">
    <property type="entry name" value="WH_DNA-bd_sf"/>
</dbReference>
<comment type="similarity">
    <text evidence="1">Belongs to the initiator RepB protein family.</text>
</comment>
<accession>A0AAV4ZN39</accession>
<dbReference type="Pfam" id="PF01051">
    <property type="entry name" value="Rep3_N"/>
    <property type="match status" value="1"/>
</dbReference>
<evidence type="ECO:0000259" key="2">
    <source>
        <dbReference type="Pfam" id="PF01051"/>
    </source>
</evidence>
<dbReference type="GO" id="GO:0003887">
    <property type="term" value="F:DNA-directed DNA polymerase activity"/>
    <property type="evidence" value="ECO:0007669"/>
    <property type="project" value="InterPro"/>
</dbReference>
<dbReference type="EMBL" id="BPQO01000011">
    <property type="protein sequence ID" value="GJD89440.1"/>
    <property type="molecule type" value="Genomic_DNA"/>
</dbReference>
<organism evidence="3 4">
    <name type="scientific">Methylobacterium hispanicum</name>
    <dbReference type="NCBI Taxonomy" id="270350"/>
    <lineage>
        <taxon>Bacteria</taxon>
        <taxon>Pseudomonadati</taxon>
        <taxon>Pseudomonadota</taxon>
        <taxon>Alphaproteobacteria</taxon>
        <taxon>Hyphomicrobiales</taxon>
        <taxon>Methylobacteriaceae</taxon>
        <taxon>Methylobacterium</taxon>
    </lineage>
</organism>
<dbReference type="Gene3D" id="1.10.10.10">
    <property type="entry name" value="Winged helix-like DNA-binding domain superfamily/Winged helix DNA-binding domain"/>
    <property type="match status" value="1"/>
</dbReference>
<comment type="caution">
    <text evidence="3">The sequence shown here is derived from an EMBL/GenBank/DDBJ whole genome shotgun (WGS) entry which is preliminary data.</text>
</comment>
<dbReference type="GO" id="GO:0006270">
    <property type="term" value="P:DNA replication initiation"/>
    <property type="evidence" value="ECO:0007669"/>
    <property type="project" value="InterPro"/>
</dbReference>
<dbReference type="InterPro" id="IPR000525">
    <property type="entry name" value="Initiator_Rep_WH1"/>
</dbReference>
<gene>
    <name evidence="3" type="ORF">BHAOGJBA_2967</name>
</gene>
<proteinExistence type="inferred from homology"/>
<protein>
    <recommendedName>
        <fullName evidence="2">Initiator Rep protein WH1 domain-containing protein</fullName>
    </recommendedName>
</protein>
<reference evidence="3" key="2">
    <citation type="submission" date="2021-08" db="EMBL/GenBank/DDBJ databases">
        <authorList>
            <person name="Tani A."/>
            <person name="Ola A."/>
            <person name="Ogura Y."/>
            <person name="Katsura K."/>
            <person name="Hayashi T."/>
        </authorList>
    </citation>
    <scope>NUCLEOTIDE SEQUENCE</scope>
    <source>
        <strain evidence="3">DSM 16372</strain>
    </source>
</reference>
<dbReference type="InterPro" id="IPR036388">
    <property type="entry name" value="WH-like_DNA-bd_sf"/>
</dbReference>